<evidence type="ECO:0000256" key="9">
    <source>
        <dbReference type="RuleBase" id="RU361169"/>
    </source>
</evidence>
<evidence type="ECO:0000256" key="1">
    <source>
        <dbReference type="ARBA" id="ARBA00004191"/>
    </source>
</evidence>
<dbReference type="GeneID" id="113728883"/>
<dbReference type="RefSeq" id="XP_071933603.1">
    <property type="nucleotide sequence ID" value="XM_072077502.1"/>
</dbReference>
<dbReference type="InterPro" id="IPR000743">
    <property type="entry name" value="Glyco_hydro_28"/>
</dbReference>
<protein>
    <submittedName>
        <fullName evidence="11">Polygalacturonase QRT2</fullName>
    </submittedName>
</protein>
<organism evidence="10 11">
    <name type="scientific">Coffea arabica</name>
    <name type="common">Arabian coffee</name>
    <dbReference type="NCBI Taxonomy" id="13443"/>
    <lineage>
        <taxon>Eukaryota</taxon>
        <taxon>Viridiplantae</taxon>
        <taxon>Streptophyta</taxon>
        <taxon>Embryophyta</taxon>
        <taxon>Tracheophyta</taxon>
        <taxon>Spermatophyta</taxon>
        <taxon>Magnoliopsida</taxon>
        <taxon>eudicotyledons</taxon>
        <taxon>Gunneridae</taxon>
        <taxon>Pentapetalae</taxon>
        <taxon>asterids</taxon>
        <taxon>lamiids</taxon>
        <taxon>Gentianales</taxon>
        <taxon>Rubiaceae</taxon>
        <taxon>Ixoroideae</taxon>
        <taxon>Gardenieae complex</taxon>
        <taxon>Bertiereae - Coffeeae clade</taxon>
        <taxon>Coffeeae</taxon>
        <taxon>Coffea</taxon>
    </lineage>
</organism>
<evidence type="ECO:0000256" key="5">
    <source>
        <dbReference type="ARBA" id="ARBA00022801"/>
    </source>
</evidence>
<dbReference type="PANTHER" id="PTHR31375">
    <property type="match status" value="1"/>
</dbReference>
<dbReference type="SMART" id="SM00710">
    <property type="entry name" value="PbH1"/>
    <property type="match status" value="5"/>
</dbReference>
<dbReference type="SUPFAM" id="SSF51126">
    <property type="entry name" value="Pectin lyase-like"/>
    <property type="match status" value="1"/>
</dbReference>
<dbReference type="InterPro" id="IPR006626">
    <property type="entry name" value="PbH1"/>
</dbReference>
<keyword evidence="3" id="KW-0134">Cell wall</keyword>
<evidence type="ECO:0000256" key="8">
    <source>
        <dbReference type="PROSITE-ProRule" id="PRU10052"/>
    </source>
</evidence>
<dbReference type="Pfam" id="PF00295">
    <property type="entry name" value="Glyco_hydro_28"/>
    <property type="match status" value="1"/>
</dbReference>
<evidence type="ECO:0000256" key="4">
    <source>
        <dbReference type="ARBA" id="ARBA00022525"/>
    </source>
</evidence>
<evidence type="ECO:0000256" key="3">
    <source>
        <dbReference type="ARBA" id="ARBA00022512"/>
    </source>
</evidence>
<evidence type="ECO:0000256" key="7">
    <source>
        <dbReference type="ARBA" id="ARBA00023316"/>
    </source>
</evidence>
<keyword evidence="10" id="KW-1185">Reference proteome</keyword>
<dbReference type="PROSITE" id="PS00502">
    <property type="entry name" value="POLYGALACTURONASE"/>
    <property type="match status" value="1"/>
</dbReference>
<comment type="similarity">
    <text evidence="2 9">Belongs to the glycosyl hydrolase 28 family.</text>
</comment>
<dbReference type="Proteomes" id="UP001652660">
    <property type="component" value="Chromosome 2e"/>
</dbReference>
<proteinExistence type="inferred from homology"/>
<keyword evidence="5 9" id="KW-0378">Hydrolase</keyword>
<comment type="subcellular location">
    <subcellularLocation>
        <location evidence="1">Secreted</location>
        <location evidence="1">Cell wall</location>
    </subcellularLocation>
</comment>
<dbReference type="InterPro" id="IPR011050">
    <property type="entry name" value="Pectin_lyase_fold/virulence"/>
</dbReference>
<keyword evidence="7" id="KW-0961">Cell wall biogenesis/degradation</keyword>
<dbReference type="Gene3D" id="2.160.20.10">
    <property type="entry name" value="Single-stranded right-handed beta-helix, Pectin lyase-like"/>
    <property type="match status" value="1"/>
</dbReference>
<reference evidence="11" key="1">
    <citation type="submission" date="2025-08" db="UniProtKB">
        <authorList>
            <consortium name="RefSeq"/>
        </authorList>
    </citation>
    <scope>IDENTIFICATION</scope>
    <source>
        <tissue evidence="11">Leaves</tissue>
    </source>
</reference>
<sequence>MADSLPGLFTLSAEHLAGLSSSKSLGVAFNLVSVNSPSVFSDFRSNIILVQDHQHSGYRGLIHAENETGLGHRHPPQSRQEIKQESGFLKFRRLLSANAGLSNSARSKRSRSTGYLVNVDNFGARADGTDDTKIQGTIRASTLMSDYEQNRRIWIKFEELRDFSVEGGGVISGNGQIWWPKSCKVDEKQPCLGAPTAMTFDKCTNVKVTNLRIKNAQQMHLTFRDCTNVEASNLKVKSKGSSPNTDGIHVSGSRNVQILNSDIGTGDDCISIVSGSNKVRAVGIKCGPGHGISIGSLGKNGDEDHVSDILVNTATFAGTTNGVRIKSWQGGRGYAKNIVFENIVMRNVTNPIIIDQFYCDKKEKDCKEQKNAVQVNSVSYRNIKGTSATEKGIIFECSATFPCEGVRMENVQLTHKGRSSLAACNNIHVQQIGNNTPQCN</sequence>
<evidence type="ECO:0000256" key="6">
    <source>
        <dbReference type="ARBA" id="ARBA00023295"/>
    </source>
</evidence>
<evidence type="ECO:0000256" key="2">
    <source>
        <dbReference type="ARBA" id="ARBA00008834"/>
    </source>
</evidence>
<feature type="active site" evidence="8">
    <location>
        <position position="290"/>
    </location>
</feature>
<evidence type="ECO:0000313" key="11">
    <source>
        <dbReference type="RefSeq" id="XP_071933603.1"/>
    </source>
</evidence>
<dbReference type="InterPro" id="IPR012334">
    <property type="entry name" value="Pectin_lyas_fold"/>
</dbReference>
<keyword evidence="4" id="KW-0964">Secreted</keyword>
<name>A0ABM4WP91_COFAR</name>
<gene>
    <name evidence="11" type="primary">LOC113728883</name>
</gene>
<evidence type="ECO:0000313" key="10">
    <source>
        <dbReference type="Proteomes" id="UP001652660"/>
    </source>
</evidence>
<keyword evidence="6 9" id="KW-0326">Glycosidase</keyword>
<accession>A0ABM4WP91</accession>